<evidence type="ECO:0000256" key="3">
    <source>
        <dbReference type="ARBA" id="ARBA00022475"/>
    </source>
</evidence>
<comment type="caution">
    <text evidence="11">The sequence shown here is derived from an EMBL/GenBank/DDBJ whole genome shotgun (WGS) entry which is preliminary data.</text>
</comment>
<comment type="similarity">
    <text evidence="9">Belongs to the ComGC family.</text>
</comment>
<evidence type="ECO:0000256" key="2">
    <source>
        <dbReference type="ARBA" id="ARBA00004241"/>
    </source>
</evidence>
<dbReference type="InterPro" id="IPR000983">
    <property type="entry name" value="Bac_GSPG_pilin"/>
</dbReference>
<dbReference type="PIRSF" id="PIRSF029928">
    <property type="entry name" value="Late_competence_ComGC"/>
    <property type="match status" value="1"/>
</dbReference>
<protein>
    <recommendedName>
        <fullName evidence="13">Competence protein ComGC</fullName>
    </recommendedName>
</protein>
<dbReference type="PRINTS" id="PR00813">
    <property type="entry name" value="BCTERIALGSPG"/>
</dbReference>
<dbReference type="InterPro" id="IPR012902">
    <property type="entry name" value="N_methyl_site"/>
</dbReference>
<evidence type="ECO:0000256" key="6">
    <source>
        <dbReference type="ARBA" id="ARBA00022989"/>
    </source>
</evidence>
<dbReference type="Gene3D" id="3.30.700.10">
    <property type="entry name" value="Glycoprotein, Type 4 Pilin"/>
    <property type="match status" value="1"/>
</dbReference>
<evidence type="ECO:0000256" key="7">
    <source>
        <dbReference type="ARBA" id="ARBA00023136"/>
    </source>
</evidence>
<dbReference type="HOGENOM" id="CLU_091705_9_3_9"/>
<dbReference type="InterPro" id="IPR045584">
    <property type="entry name" value="Pilin-like"/>
</dbReference>
<dbReference type="AlphaFoldDB" id="A0A0F4LTR2"/>
<dbReference type="GO" id="GO:0030420">
    <property type="term" value="P:establishment of competence for transformation"/>
    <property type="evidence" value="ECO:0007669"/>
    <property type="project" value="UniProtKB-KW"/>
</dbReference>
<evidence type="ECO:0000313" key="12">
    <source>
        <dbReference type="Proteomes" id="UP000033558"/>
    </source>
</evidence>
<evidence type="ECO:0000256" key="5">
    <source>
        <dbReference type="ARBA" id="ARBA00022692"/>
    </source>
</evidence>
<dbReference type="SUPFAM" id="SSF54523">
    <property type="entry name" value="Pili subunits"/>
    <property type="match status" value="1"/>
</dbReference>
<feature type="transmembrane region" description="Helical" evidence="10">
    <location>
        <begin position="12"/>
        <end position="31"/>
    </location>
</feature>
<accession>A0A0F4LTR2</accession>
<organism evidence="11 12">
    <name type="scientific">Bombilactobacillus mellifer</name>
    <dbReference type="NCBI Taxonomy" id="1218492"/>
    <lineage>
        <taxon>Bacteria</taxon>
        <taxon>Bacillati</taxon>
        <taxon>Bacillota</taxon>
        <taxon>Bacilli</taxon>
        <taxon>Lactobacillales</taxon>
        <taxon>Lactobacillaceae</taxon>
        <taxon>Bombilactobacillus</taxon>
    </lineage>
</organism>
<dbReference type="EMBL" id="JXJQ01000008">
    <property type="protein sequence ID" value="KJY62000.1"/>
    <property type="molecule type" value="Genomic_DNA"/>
</dbReference>
<dbReference type="STRING" id="1218492.JG30_10590"/>
<dbReference type="PATRIC" id="fig|1218492.5.peg.1202"/>
<evidence type="ECO:0008006" key="13">
    <source>
        <dbReference type="Google" id="ProtNLM"/>
    </source>
</evidence>
<keyword evidence="4" id="KW-0488">Methylation</keyword>
<dbReference type="NCBIfam" id="NF040999">
    <property type="entry name" value="pilin_ComGC"/>
    <property type="match status" value="1"/>
</dbReference>
<gene>
    <name evidence="11" type="ORF">JG30_10590</name>
</gene>
<evidence type="ECO:0000256" key="8">
    <source>
        <dbReference type="ARBA" id="ARBA00023287"/>
    </source>
</evidence>
<dbReference type="GO" id="GO:0015627">
    <property type="term" value="C:type II protein secretion system complex"/>
    <property type="evidence" value="ECO:0007669"/>
    <property type="project" value="InterPro"/>
</dbReference>
<keyword evidence="5 10" id="KW-0812">Transmembrane</keyword>
<dbReference type="RefSeq" id="WP_046316823.1">
    <property type="nucleotide sequence ID" value="NZ_JAMBJK010000020.1"/>
</dbReference>
<evidence type="ECO:0000313" key="11">
    <source>
        <dbReference type="EMBL" id="KJY62000.1"/>
    </source>
</evidence>
<evidence type="ECO:0000256" key="1">
    <source>
        <dbReference type="ARBA" id="ARBA00004162"/>
    </source>
</evidence>
<name>A0A0F4LTR2_9LACO</name>
<dbReference type="NCBIfam" id="TIGR02532">
    <property type="entry name" value="IV_pilin_GFxxxE"/>
    <property type="match status" value="1"/>
</dbReference>
<dbReference type="Pfam" id="PF07963">
    <property type="entry name" value="N_methyl"/>
    <property type="match status" value="1"/>
</dbReference>
<keyword evidence="6 10" id="KW-1133">Transmembrane helix</keyword>
<dbReference type="GO" id="GO:0009986">
    <property type="term" value="C:cell surface"/>
    <property type="evidence" value="ECO:0007669"/>
    <property type="project" value="UniProtKB-SubCell"/>
</dbReference>
<proteinExistence type="inferred from homology"/>
<dbReference type="InterPro" id="IPR016940">
    <property type="entry name" value="ComGC"/>
</dbReference>
<evidence type="ECO:0000256" key="9">
    <source>
        <dbReference type="ARBA" id="ARBA00043982"/>
    </source>
</evidence>
<evidence type="ECO:0000256" key="10">
    <source>
        <dbReference type="SAM" id="Phobius"/>
    </source>
</evidence>
<dbReference type="Proteomes" id="UP000033558">
    <property type="component" value="Unassembled WGS sequence"/>
</dbReference>
<dbReference type="GO" id="GO:0005886">
    <property type="term" value="C:plasma membrane"/>
    <property type="evidence" value="ECO:0007669"/>
    <property type="project" value="UniProtKB-SubCell"/>
</dbReference>
<keyword evidence="8" id="KW-0178">Competence</keyword>
<evidence type="ECO:0000256" key="4">
    <source>
        <dbReference type="ARBA" id="ARBA00022481"/>
    </source>
</evidence>
<keyword evidence="3" id="KW-1003">Cell membrane</keyword>
<comment type="subcellular location">
    <subcellularLocation>
        <location evidence="1">Cell membrane</location>
        <topology evidence="1">Single-pass membrane protein</topology>
    </subcellularLocation>
    <subcellularLocation>
        <location evidence="2">Cell surface</location>
    </subcellularLocation>
</comment>
<dbReference type="GO" id="GO:0015628">
    <property type="term" value="P:protein secretion by the type II secretion system"/>
    <property type="evidence" value="ECO:0007669"/>
    <property type="project" value="InterPro"/>
</dbReference>
<keyword evidence="7 10" id="KW-0472">Membrane</keyword>
<sequence length="100" mass="11384">MMLKTRKHAAFTLIEMVIVLFIISLLLLIIIPNINQQKQAAQSKTEAAFQTTLQTQVDMYEGANPTWQKLLDEHYLSKAQYNKATDRGYAIEDGTVTKPK</sequence>
<keyword evidence="12" id="KW-1185">Reference proteome</keyword>
<reference evidence="11 12" key="1">
    <citation type="submission" date="2015-01" db="EMBL/GenBank/DDBJ databases">
        <title>Comparative genomics of the lactic acid bacteria isolated from the honey bee gut.</title>
        <authorList>
            <person name="Ellegaard K.M."/>
            <person name="Tamarit D."/>
            <person name="Javelind E."/>
            <person name="Olofsson T."/>
            <person name="Andersson S.G."/>
            <person name="Vasquez A."/>
        </authorList>
    </citation>
    <scope>NUCLEOTIDE SEQUENCE [LARGE SCALE GENOMIC DNA]</scope>
    <source>
        <strain evidence="11 12">Bin4</strain>
    </source>
</reference>